<dbReference type="FunFam" id="2.10.25.10:FF:000082">
    <property type="entry name" value="Laminin subunit alpha 1"/>
    <property type="match status" value="1"/>
</dbReference>
<dbReference type="Pfam" id="PF24973">
    <property type="entry name" value="EGF_LMN_ATRN"/>
    <property type="match status" value="1"/>
</dbReference>
<dbReference type="InterPro" id="IPR056863">
    <property type="entry name" value="LMN_ATRN_NET-like_EGF"/>
</dbReference>
<dbReference type="PANTHER" id="PTHR10574">
    <property type="entry name" value="NETRIN/LAMININ-RELATED"/>
    <property type="match status" value="1"/>
</dbReference>
<evidence type="ECO:0000256" key="4">
    <source>
        <dbReference type="ARBA" id="ARBA00022737"/>
    </source>
</evidence>
<dbReference type="Pfam" id="PF00053">
    <property type="entry name" value="EGF_laminin"/>
    <property type="match status" value="3"/>
</dbReference>
<evidence type="ECO:0000256" key="2">
    <source>
        <dbReference type="ARBA" id="ARBA00022525"/>
    </source>
</evidence>
<dbReference type="Gene3D" id="2.10.25.10">
    <property type="entry name" value="Laminin"/>
    <property type="match status" value="2"/>
</dbReference>
<dbReference type="PRINTS" id="PR00011">
    <property type="entry name" value="EGFLAMININ"/>
</dbReference>
<feature type="disulfide bond" evidence="8">
    <location>
        <begin position="141"/>
        <end position="150"/>
    </location>
</feature>
<evidence type="ECO:0000256" key="8">
    <source>
        <dbReference type="PROSITE-ProRule" id="PRU00460"/>
    </source>
</evidence>
<evidence type="ECO:0000256" key="1">
    <source>
        <dbReference type="ARBA" id="ARBA00004613"/>
    </source>
</evidence>
<sequence>MCNGHASSCDLETGECGSCLHNTVGTNCERCLPGYYGNATIGRQDDCRQCACPLVDASNNFSPNCQARGGSSDPTEYLCTQCPDGYTGDHCELGNTEGWRCERCKTGYWGVPDDGCEPCSCSELGALENNVCDVTTGQCICKPRYGGRRCDECDVGYGNLDLDCPACACNVNGSVSLMCNVVSGQCECTIGTEGIHCDRCQEGFFGLSEEQPDACEGRWYNIDFCSTATRNKLAQIIGYTLVGKLMQNQRKWVACSETNVNSNSNRDQTCETVDQ</sequence>
<reference evidence="11" key="1">
    <citation type="submission" date="2013-09" db="EMBL/GenBank/DDBJ databases">
        <title>The Genome Sequence of Anopheles maculatus species B.</title>
        <authorList>
            <consortium name="The Broad Institute Genomics Platform"/>
            <person name="Neafsey D.E."/>
            <person name="Besansky N."/>
            <person name="Howell P."/>
            <person name="Walton C."/>
            <person name="Young S.K."/>
            <person name="Zeng Q."/>
            <person name="Gargeya S."/>
            <person name="Fitzgerald M."/>
            <person name="Haas B."/>
            <person name="Abouelleil A."/>
            <person name="Allen A.W."/>
            <person name="Alvarado L."/>
            <person name="Arachchi H.M."/>
            <person name="Berlin A.M."/>
            <person name="Chapman S.B."/>
            <person name="Gainer-Dewar J."/>
            <person name="Goldberg J."/>
            <person name="Griggs A."/>
            <person name="Gujja S."/>
            <person name="Hansen M."/>
            <person name="Howarth C."/>
            <person name="Imamovic A."/>
            <person name="Ireland A."/>
            <person name="Larimer J."/>
            <person name="McCowan C."/>
            <person name="Murphy C."/>
            <person name="Pearson M."/>
            <person name="Poon T.W."/>
            <person name="Priest M."/>
            <person name="Roberts A."/>
            <person name="Saif S."/>
            <person name="Shea T."/>
            <person name="Sisk P."/>
            <person name="Sykes S."/>
            <person name="Wortman J."/>
            <person name="Nusbaum C."/>
            <person name="Birren B."/>
        </authorList>
    </citation>
    <scope>NUCLEOTIDE SEQUENCE [LARGE SCALE GENOMIC DNA]</scope>
    <source>
        <strain evidence="11">maculatus3</strain>
    </source>
</reference>
<dbReference type="GO" id="GO:0005576">
    <property type="term" value="C:extracellular region"/>
    <property type="evidence" value="ECO:0007669"/>
    <property type="project" value="UniProtKB-SubCell"/>
</dbReference>
<dbReference type="FunFam" id="2.10.25.10:FF:000094">
    <property type="entry name" value="Laminin subunit alpha-2"/>
    <property type="match status" value="1"/>
</dbReference>
<dbReference type="PROSITE" id="PS01248">
    <property type="entry name" value="EGF_LAM_1"/>
    <property type="match status" value="3"/>
</dbReference>
<comment type="caution">
    <text evidence="8">Lacks conserved residue(s) required for the propagation of feature annotation.</text>
</comment>
<dbReference type="EnsemblMetazoa" id="AMAM016583-RA">
    <property type="protein sequence ID" value="AMAM016583-PA"/>
    <property type="gene ID" value="AMAM016583"/>
</dbReference>
<evidence type="ECO:0000313" key="11">
    <source>
        <dbReference type="Proteomes" id="UP000075901"/>
    </source>
</evidence>
<dbReference type="Proteomes" id="UP000075901">
    <property type="component" value="Unassembled WGS sequence"/>
</dbReference>
<dbReference type="Gene3D" id="2.170.300.10">
    <property type="entry name" value="Tie2 ligand-binding domain superfamily"/>
    <property type="match status" value="1"/>
</dbReference>
<feature type="disulfide bond" evidence="8">
    <location>
        <begin position="167"/>
        <end position="179"/>
    </location>
</feature>
<organism evidence="10 11">
    <name type="scientific">Anopheles maculatus</name>
    <dbReference type="NCBI Taxonomy" id="74869"/>
    <lineage>
        <taxon>Eukaryota</taxon>
        <taxon>Metazoa</taxon>
        <taxon>Ecdysozoa</taxon>
        <taxon>Arthropoda</taxon>
        <taxon>Hexapoda</taxon>
        <taxon>Insecta</taxon>
        <taxon>Pterygota</taxon>
        <taxon>Neoptera</taxon>
        <taxon>Endopterygota</taxon>
        <taxon>Diptera</taxon>
        <taxon>Nematocera</taxon>
        <taxon>Culicoidea</taxon>
        <taxon>Culicidae</taxon>
        <taxon>Anophelinae</taxon>
        <taxon>Anopheles</taxon>
        <taxon>Anopheles maculatus group</taxon>
    </lineage>
</organism>
<feature type="disulfide bond" evidence="8">
    <location>
        <begin position="188"/>
        <end position="197"/>
    </location>
</feature>
<dbReference type="GO" id="GO:0009887">
    <property type="term" value="P:animal organ morphogenesis"/>
    <property type="evidence" value="ECO:0007669"/>
    <property type="project" value="TreeGrafter"/>
</dbReference>
<dbReference type="AlphaFoldDB" id="A0A182SZJ8"/>
<dbReference type="GO" id="GO:0005604">
    <property type="term" value="C:basement membrane"/>
    <property type="evidence" value="ECO:0007669"/>
    <property type="project" value="TreeGrafter"/>
</dbReference>
<accession>A0A182SZJ8</accession>
<feature type="domain" description="Laminin EGF-like" evidence="9">
    <location>
        <begin position="167"/>
        <end position="217"/>
    </location>
</feature>
<dbReference type="PROSITE" id="PS50027">
    <property type="entry name" value="EGF_LAM_2"/>
    <property type="match status" value="3"/>
</dbReference>
<keyword evidence="7 8" id="KW-0424">Laminin EGF-like domain</keyword>
<dbReference type="FunFam" id="2.10.25.10:FF:000706">
    <property type="entry name" value="Heparan sulfate proteoglycan 2"/>
    <property type="match status" value="1"/>
</dbReference>
<dbReference type="InterPro" id="IPR002049">
    <property type="entry name" value="LE_dom"/>
</dbReference>
<feature type="domain" description="Laminin EGF-like" evidence="9">
    <location>
        <begin position="1"/>
        <end position="49"/>
    </location>
</feature>
<dbReference type="GO" id="GO:0005201">
    <property type="term" value="F:extracellular matrix structural constituent"/>
    <property type="evidence" value="ECO:0007669"/>
    <property type="project" value="TreeGrafter"/>
</dbReference>
<keyword evidence="2" id="KW-0964">Secreted</keyword>
<feature type="domain" description="Laminin EGF-like" evidence="9">
    <location>
        <begin position="119"/>
        <end position="166"/>
    </location>
</feature>
<protein>
    <recommendedName>
        <fullName evidence="9">Laminin EGF-like domain-containing protein</fullName>
    </recommendedName>
</protein>
<evidence type="ECO:0000256" key="3">
    <source>
        <dbReference type="ARBA" id="ARBA00022729"/>
    </source>
</evidence>
<name>A0A182SZJ8_9DIPT</name>
<keyword evidence="11" id="KW-1185">Reference proteome</keyword>
<feature type="disulfide bond" evidence="8">
    <location>
        <begin position="19"/>
        <end position="28"/>
    </location>
</feature>
<dbReference type="PANTHER" id="PTHR10574:SF428">
    <property type="entry name" value="LAMININ SUBUNIT ALPHA-1-LIKE PROTEIN"/>
    <property type="match status" value="1"/>
</dbReference>
<comment type="subcellular location">
    <subcellularLocation>
        <location evidence="1">Secreted</location>
    </subcellularLocation>
</comment>
<keyword evidence="3" id="KW-0732">Signal</keyword>
<dbReference type="GO" id="GO:0009888">
    <property type="term" value="P:tissue development"/>
    <property type="evidence" value="ECO:0007669"/>
    <property type="project" value="TreeGrafter"/>
</dbReference>
<proteinExistence type="predicted"/>
<evidence type="ECO:0000256" key="6">
    <source>
        <dbReference type="ARBA" id="ARBA00023180"/>
    </source>
</evidence>
<evidence type="ECO:0000259" key="9">
    <source>
        <dbReference type="PROSITE" id="PS50027"/>
    </source>
</evidence>
<evidence type="ECO:0000256" key="7">
    <source>
        <dbReference type="ARBA" id="ARBA00023292"/>
    </source>
</evidence>
<keyword evidence="6" id="KW-0325">Glycoprotein</keyword>
<dbReference type="SMART" id="SM00180">
    <property type="entry name" value="EGF_Lam"/>
    <property type="match status" value="4"/>
</dbReference>
<evidence type="ECO:0000313" key="10">
    <source>
        <dbReference type="EnsemblMetazoa" id="AMAM016583-PA"/>
    </source>
</evidence>
<dbReference type="VEuPathDB" id="VectorBase:AMAM016583"/>
<dbReference type="GO" id="GO:0007411">
    <property type="term" value="P:axon guidance"/>
    <property type="evidence" value="ECO:0007669"/>
    <property type="project" value="TreeGrafter"/>
</dbReference>
<dbReference type="SUPFAM" id="SSF57196">
    <property type="entry name" value="EGF/Laminin"/>
    <property type="match status" value="3"/>
</dbReference>
<dbReference type="CDD" id="cd00055">
    <property type="entry name" value="EGF_Lam"/>
    <property type="match status" value="3"/>
</dbReference>
<dbReference type="InterPro" id="IPR050440">
    <property type="entry name" value="Laminin/Netrin_ECM"/>
</dbReference>
<reference evidence="10" key="2">
    <citation type="submission" date="2020-05" db="UniProtKB">
        <authorList>
            <consortium name="EnsemblMetazoa"/>
        </authorList>
    </citation>
    <scope>IDENTIFICATION</scope>
    <source>
        <strain evidence="10">maculatus3</strain>
    </source>
</reference>
<feature type="disulfide bond" evidence="8">
    <location>
        <begin position="169"/>
        <end position="186"/>
    </location>
</feature>
<keyword evidence="4" id="KW-0677">Repeat</keyword>
<evidence type="ECO:0000256" key="5">
    <source>
        <dbReference type="ARBA" id="ARBA00023157"/>
    </source>
</evidence>
<keyword evidence="5 8" id="KW-1015">Disulfide bond</keyword>